<gene>
    <name evidence="2" type="ORF">CJO77_04200</name>
</gene>
<dbReference type="SUPFAM" id="SSF53187">
    <property type="entry name" value="Zn-dependent exopeptidases"/>
    <property type="match status" value="1"/>
</dbReference>
<evidence type="ECO:0000313" key="2">
    <source>
        <dbReference type="EMBL" id="AXV80804.1"/>
    </source>
</evidence>
<feature type="chain" id="PRO_5041971451" evidence="1">
    <location>
        <begin position="27"/>
        <end position="130"/>
    </location>
</feature>
<protein>
    <submittedName>
        <fullName evidence="2">Uncharacterized protein</fullName>
    </submittedName>
</protein>
<dbReference type="EMBL" id="CP022759">
    <property type="protein sequence ID" value="AXV80804.1"/>
    <property type="molecule type" value="Genomic_DNA"/>
</dbReference>
<dbReference type="Gene3D" id="3.40.630.10">
    <property type="entry name" value="Zn peptidases"/>
    <property type="match status" value="1"/>
</dbReference>
<name>A0AAD0S5C5_RALSL</name>
<dbReference type="RefSeq" id="WP_118869230.1">
    <property type="nucleotide sequence ID" value="NZ_CP022759.1"/>
</dbReference>
<sequence length="130" mass="13832">MTTRPIRLKRTGLTWPMVGAALLALAQTPSVLPGNTAVAAADGGIDVAQRKPAVEAAVNADDSHLDALYKDLQRIRMLAFQETRTAAKLAAEMRKIGFDVTETVGKTGVEAMSLTVMPALQWNQTANPSS</sequence>
<keyword evidence="1" id="KW-0732">Signal</keyword>
<reference evidence="2 3" key="1">
    <citation type="submission" date="2017-08" db="EMBL/GenBank/DDBJ databases">
        <title>Genome sequences of Ralstonia solanacearum Species Complex (RSSC) isolated from Potato bacterial wilts in Korea.</title>
        <authorList>
            <person name="Cho H."/>
            <person name="Song E.-S."/>
            <person name="Lee Y.K."/>
            <person name="Lee S."/>
            <person name="Lee S.-W."/>
            <person name="Jo A."/>
            <person name="Kim J.-G."/>
            <person name="Hwang I."/>
        </authorList>
    </citation>
    <scope>NUCLEOTIDE SEQUENCE [LARGE SCALE GENOMIC DNA]</scope>
    <source>
        <strain evidence="2 3">T98</strain>
    </source>
</reference>
<evidence type="ECO:0000313" key="3">
    <source>
        <dbReference type="Proteomes" id="UP000261758"/>
    </source>
</evidence>
<organism evidence="2 3">
    <name type="scientific">Ralstonia solanacearum</name>
    <name type="common">Pseudomonas solanacearum</name>
    <dbReference type="NCBI Taxonomy" id="305"/>
    <lineage>
        <taxon>Bacteria</taxon>
        <taxon>Pseudomonadati</taxon>
        <taxon>Pseudomonadota</taxon>
        <taxon>Betaproteobacteria</taxon>
        <taxon>Burkholderiales</taxon>
        <taxon>Burkholderiaceae</taxon>
        <taxon>Ralstonia</taxon>
        <taxon>Ralstonia solanacearum species complex</taxon>
    </lineage>
</organism>
<proteinExistence type="predicted"/>
<dbReference type="AlphaFoldDB" id="A0AAD0S5C5"/>
<evidence type="ECO:0000256" key="1">
    <source>
        <dbReference type="SAM" id="SignalP"/>
    </source>
</evidence>
<accession>A0AAD0S5C5</accession>
<dbReference type="Proteomes" id="UP000261758">
    <property type="component" value="Chromosome"/>
</dbReference>
<feature type="signal peptide" evidence="1">
    <location>
        <begin position="1"/>
        <end position="26"/>
    </location>
</feature>